<gene>
    <name evidence="1" type="ORF">S01H1_22233</name>
</gene>
<sequence>MKRAHRLSIYPDLSPEQCEALLPGAHWQDDLEAEDGDYLYVGPAVAKQVKESLALRVTVWPDNYDLKCEQVETTPATGGDYTRGRRFADLGLHRLLRYLCYGSPWPRAN</sequence>
<name>X0T1Q9_9ZZZZ</name>
<dbReference type="EMBL" id="BARS01012503">
    <property type="protein sequence ID" value="GAF87413.1"/>
    <property type="molecule type" value="Genomic_DNA"/>
</dbReference>
<protein>
    <submittedName>
        <fullName evidence="1">Uncharacterized protein</fullName>
    </submittedName>
</protein>
<dbReference type="AlphaFoldDB" id="X0T1Q9"/>
<reference evidence="1" key="1">
    <citation type="journal article" date="2014" name="Front. Microbiol.">
        <title>High frequency of phylogenetically diverse reductive dehalogenase-homologous genes in deep subseafloor sedimentary metagenomes.</title>
        <authorList>
            <person name="Kawai M."/>
            <person name="Futagami T."/>
            <person name="Toyoda A."/>
            <person name="Takaki Y."/>
            <person name="Nishi S."/>
            <person name="Hori S."/>
            <person name="Arai W."/>
            <person name="Tsubouchi T."/>
            <person name="Morono Y."/>
            <person name="Uchiyama I."/>
            <person name="Ito T."/>
            <person name="Fujiyama A."/>
            <person name="Inagaki F."/>
            <person name="Takami H."/>
        </authorList>
    </citation>
    <scope>NUCLEOTIDE SEQUENCE</scope>
    <source>
        <strain evidence="1">Expedition CK06-06</strain>
    </source>
</reference>
<evidence type="ECO:0000313" key="1">
    <source>
        <dbReference type="EMBL" id="GAF87413.1"/>
    </source>
</evidence>
<organism evidence="1">
    <name type="scientific">marine sediment metagenome</name>
    <dbReference type="NCBI Taxonomy" id="412755"/>
    <lineage>
        <taxon>unclassified sequences</taxon>
        <taxon>metagenomes</taxon>
        <taxon>ecological metagenomes</taxon>
    </lineage>
</organism>
<feature type="non-terminal residue" evidence="1">
    <location>
        <position position="109"/>
    </location>
</feature>
<proteinExistence type="predicted"/>
<comment type="caution">
    <text evidence="1">The sequence shown here is derived from an EMBL/GenBank/DDBJ whole genome shotgun (WGS) entry which is preliminary data.</text>
</comment>
<accession>X0T1Q9</accession>